<sequence>MPVTNTPNASIEYEVHGSGPSLVLVNGLGFGRWGWFKQVPDLSRSFATITFDARRGSDRGLGVGDLAGDVADLLAHLGVNNAHVLGASLGGFVAQELALSRPELVAGLVLVSTGHGGRGQAHMSAGATGKMLGLGALSPKQAARRGLEGATSERYRAENPDEFEWIVQKRLEDSPSPASYNAQALAGARFDHSGDVGRIGSPTLVIHGSEDRYVPPANARALAEAVPGARLLVLEGAEHLVFIERAAEVNRGVLAFLGGGQA</sequence>
<dbReference type="SUPFAM" id="SSF53474">
    <property type="entry name" value="alpha/beta-Hydrolases"/>
    <property type="match status" value="1"/>
</dbReference>
<dbReference type="GO" id="GO:0047570">
    <property type="term" value="F:3-oxoadipate enol-lactonase activity"/>
    <property type="evidence" value="ECO:0007669"/>
    <property type="project" value="UniProtKB-EC"/>
</dbReference>
<organism evidence="2">
    <name type="scientific">uncultured Rubrobacteraceae bacterium</name>
    <dbReference type="NCBI Taxonomy" id="349277"/>
    <lineage>
        <taxon>Bacteria</taxon>
        <taxon>Bacillati</taxon>
        <taxon>Actinomycetota</taxon>
        <taxon>Rubrobacteria</taxon>
        <taxon>Rubrobacterales</taxon>
        <taxon>Rubrobacteraceae</taxon>
        <taxon>environmental samples</taxon>
    </lineage>
</organism>
<dbReference type="PANTHER" id="PTHR43433">
    <property type="entry name" value="HYDROLASE, ALPHA/BETA FOLD FAMILY PROTEIN"/>
    <property type="match status" value="1"/>
</dbReference>
<dbReference type="Gene3D" id="3.40.50.1820">
    <property type="entry name" value="alpha/beta hydrolase"/>
    <property type="match status" value="1"/>
</dbReference>
<reference evidence="2" key="1">
    <citation type="submission" date="2020-02" db="EMBL/GenBank/DDBJ databases">
        <authorList>
            <person name="Meier V. D."/>
        </authorList>
    </citation>
    <scope>NUCLEOTIDE SEQUENCE</scope>
    <source>
        <strain evidence="2">AVDCRST_MAG01</strain>
    </source>
</reference>
<name>A0A6J4QAI6_9ACTN</name>
<dbReference type="AlphaFoldDB" id="A0A6J4QAI6"/>
<keyword evidence="2" id="KW-0378">Hydrolase</keyword>
<dbReference type="InterPro" id="IPR000073">
    <property type="entry name" value="AB_hydrolase_1"/>
</dbReference>
<evidence type="ECO:0000313" key="2">
    <source>
        <dbReference type="EMBL" id="CAA9436379.1"/>
    </source>
</evidence>
<dbReference type="EMBL" id="CADCUW010000429">
    <property type="protein sequence ID" value="CAA9436379.1"/>
    <property type="molecule type" value="Genomic_DNA"/>
</dbReference>
<gene>
    <name evidence="2" type="ORF">AVDCRST_MAG01-01-3291</name>
</gene>
<dbReference type="InterPro" id="IPR050471">
    <property type="entry name" value="AB_hydrolase"/>
</dbReference>
<dbReference type="EC" id="3.1.1.24" evidence="2"/>
<dbReference type="InterPro" id="IPR029058">
    <property type="entry name" value="AB_hydrolase_fold"/>
</dbReference>
<accession>A0A6J4QAI6</accession>
<evidence type="ECO:0000259" key="1">
    <source>
        <dbReference type="Pfam" id="PF00561"/>
    </source>
</evidence>
<dbReference type="PANTHER" id="PTHR43433:SF5">
    <property type="entry name" value="AB HYDROLASE-1 DOMAIN-CONTAINING PROTEIN"/>
    <property type="match status" value="1"/>
</dbReference>
<dbReference type="PRINTS" id="PR00111">
    <property type="entry name" value="ABHYDROLASE"/>
</dbReference>
<protein>
    <submittedName>
        <fullName evidence="2">Beta-ketoadipate enol-lactone hydrolase</fullName>
        <ecNumber evidence="2">3.1.1.24</ecNumber>
    </submittedName>
</protein>
<dbReference type="Pfam" id="PF00561">
    <property type="entry name" value="Abhydrolase_1"/>
    <property type="match status" value="1"/>
</dbReference>
<feature type="domain" description="AB hydrolase-1" evidence="1">
    <location>
        <begin position="20"/>
        <end position="245"/>
    </location>
</feature>
<proteinExistence type="predicted"/>